<gene>
    <name evidence="1" type="ORF">L0M14_24230</name>
</gene>
<dbReference type="Proteomes" id="UP001649230">
    <property type="component" value="Chromosome"/>
</dbReference>
<protein>
    <submittedName>
        <fullName evidence="1">Uncharacterized protein</fullName>
    </submittedName>
</protein>
<accession>A0ABY3SIB1</accession>
<reference evidence="1 2" key="1">
    <citation type="journal article" date="2024" name="Int. J. Syst. Evol. Microbiol.">
        <title>Paenibacillus hexagrammi sp. nov., a novel bacterium isolated from the gut content of Hexagrammos agrammus.</title>
        <authorList>
            <person name="Jung H.K."/>
            <person name="Kim D.G."/>
            <person name="Zin H."/>
            <person name="Park J."/>
            <person name="Jung H."/>
            <person name="Kim Y.O."/>
            <person name="Kong H.J."/>
            <person name="Kim J.W."/>
            <person name="Kim Y.S."/>
        </authorList>
    </citation>
    <scope>NUCLEOTIDE SEQUENCE [LARGE SCALE GENOMIC DNA]</scope>
    <source>
        <strain evidence="1 2">YPD9-1</strain>
    </source>
</reference>
<evidence type="ECO:0000313" key="2">
    <source>
        <dbReference type="Proteomes" id="UP001649230"/>
    </source>
</evidence>
<proteinExistence type="predicted"/>
<evidence type="ECO:0000313" key="1">
    <source>
        <dbReference type="EMBL" id="UJF32697.1"/>
    </source>
</evidence>
<keyword evidence="2" id="KW-1185">Reference proteome</keyword>
<name>A0ABY3SIB1_9BACL</name>
<sequence>MIEENLLKFGMAPALSTILEGSFLHQIRGFPKPEISRLTGKPLLFILMSNDMACSEKFMMLG</sequence>
<dbReference type="EMBL" id="CP090978">
    <property type="protein sequence ID" value="UJF32697.1"/>
    <property type="molecule type" value="Genomic_DNA"/>
</dbReference>
<organism evidence="1 2">
    <name type="scientific">Paenibacillus hexagrammi</name>
    <dbReference type="NCBI Taxonomy" id="2908839"/>
    <lineage>
        <taxon>Bacteria</taxon>
        <taxon>Bacillati</taxon>
        <taxon>Bacillota</taxon>
        <taxon>Bacilli</taxon>
        <taxon>Bacillales</taxon>
        <taxon>Paenibacillaceae</taxon>
        <taxon>Paenibacillus</taxon>
    </lineage>
</organism>
<dbReference type="RefSeq" id="WP_235119040.1">
    <property type="nucleotide sequence ID" value="NZ_CP090978.1"/>
</dbReference>